<dbReference type="PANTHER" id="PTHR43155:SF2">
    <property type="entry name" value="CYCLIC DI-GMP PHOSPHODIESTERASE PA4108"/>
    <property type="match status" value="1"/>
</dbReference>
<reference evidence="2" key="2">
    <citation type="submission" date="2021-04" db="EMBL/GenBank/DDBJ databases">
        <authorList>
            <person name="Gilroy R."/>
        </authorList>
    </citation>
    <scope>NUCLEOTIDE SEQUENCE</scope>
    <source>
        <strain evidence="2">5032</strain>
    </source>
</reference>
<dbReference type="InterPro" id="IPR037522">
    <property type="entry name" value="HD_GYP_dom"/>
</dbReference>
<feature type="domain" description="HD-GYP" evidence="1">
    <location>
        <begin position="131"/>
        <end position="339"/>
    </location>
</feature>
<sequence>MAAKKCDVPQNINEEYYQISSEILSSFPKYRPPVDLFSFREDIAVLAPYCRKGDRLSNAQVEEVAQLCADGMLFVSRSDHPIYSRHIVKQLDLVLQDRNLKEAEIADICIRALVMRYGEFYAQPVKLLFEPLYRDLMVVTEYLFADKHRVIGFARRLFHVQEPARHALNCLSLGLWLWMQSVSEMRRKDLDRVALALLLHDVGMSKVPAFVVNKKGPLKQEERDKIILHPLLGVKIMQKMDISFEELIRACFEHHERLDSSGYPQHEPGSRISRIGRLTAVVDSFSAMIMDKPYGSRREPADAARELAQDNRYDAEFTRPLMAAFAAQTFGQLIDMDAHLVEAAQQ</sequence>
<dbReference type="CDD" id="cd00077">
    <property type="entry name" value="HDc"/>
    <property type="match status" value="1"/>
</dbReference>
<dbReference type="InterPro" id="IPR003607">
    <property type="entry name" value="HD/PDEase_dom"/>
</dbReference>
<dbReference type="AlphaFoldDB" id="A0A9D2HLI0"/>
<evidence type="ECO:0000313" key="3">
    <source>
        <dbReference type="Proteomes" id="UP000823821"/>
    </source>
</evidence>
<evidence type="ECO:0000313" key="2">
    <source>
        <dbReference type="EMBL" id="HJA79161.1"/>
    </source>
</evidence>
<dbReference type="SMART" id="SM00471">
    <property type="entry name" value="HDc"/>
    <property type="match status" value="1"/>
</dbReference>
<organism evidence="2 3">
    <name type="scientific">Candidatus Desulfovibrio intestinavium</name>
    <dbReference type="NCBI Taxonomy" id="2838534"/>
    <lineage>
        <taxon>Bacteria</taxon>
        <taxon>Pseudomonadati</taxon>
        <taxon>Thermodesulfobacteriota</taxon>
        <taxon>Desulfovibrionia</taxon>
        <taxon>Desulfovibrionales</taxon>
        <taxon>Desulfovibrionaceae</taxon>
        <taxon>Desulfovibrio</taxon>
    </lineage>
</organism>
<dbReference type="Pfam" id="PF13487">
    <property type="entry name" value="HD_5"/>
    <property type="match status" value="1"/>
</dbReference>
<accession>A0A9D2HLI0</accession>
<reference evidence="2" key="1">
    <citation type="journal article" date="2021" name="PeerJ">
        <title>Extensive microbial diversity within the chicken gut microbiome revealed by metagenomics and culture.</title>
        <authorList>
            <person name="Gilroy R."/>
            <person name="Ravi A."/>
            <person name="Getino M."/>
            <person name="Pursley I."/>
            <person name="Horton D.L."/>
            <person name="Alikhan N.F."/>
            <person name="Baker D."/>
            <person name="Gharbi K."/>
            <person name="Hall N."/>
            <person name="Watson M."/>
            <person name="Adriaenssens E.M."/>
            <person name="Foster-Nyarko E."/>
            <person name="Jarju S."/>
            <person name="Secka A."/>
            <person name="Antonio M."/>
            <person name="Oren A."/>
            <person name="Chaudhuri R.R."/>
            <person name="La Ragione R."/>
            <person name="Hildebrand F."/>
            <person name="Pallen M.J."/>
        </authorList>
    </citation>
    <scope>NUCLEOTIDE SEQUENCE</scope>
    <source>
        <strain evidence="2">5032</strain>
    </source>
</reference>
<dbReference type="EMBL" id="DWZD01000040">
    <property type="protein sequence ID" value="HJA79161.1"/>
    <property type="molecule type" value="Genomic_DNA"/>
</dbReference>
<protein>
    <submittedName>
        <fullName evidence="2">HD domain-containing protein</fullName>
    </submittedName>
</protein>
<dbReference type="SUPFAM" id="SSF109604">
    <property type="entry name" value="HD-domain/PDEase-like"/>
    <property type="match status" value="1"/>
</dbReference>
<proteinExistence type="predicted"/>
<comment type="caution">
    <text evidence="2">The sequence shown here is derived from an EMBL/GenBank/DDBJ whole genome shotgun (WGS) entry which is preliminary data.</text>
</comment>
<name>A0A9D2HLI0_9BACT</name>
<evidence type="ECO:0000259" key="1">
    <source>
        <dbReference type="PROSITE" id="PS51832"/>
    </source>
</evidence>
<dbReference type="PROSITE" id="PS51832">
    <property type="entry name" value="HD_GYP"/>
    <property type="match status" value="1"/>
</dbReference>
<dbReference type="Gene3D" id="1.10.3210.10">
    <property type="entry name" value="Hypothetical protein af1432"/>
    <property type="match status" value="1"/>
</dbReference>
<dbReference type="PANTHER" id="PTHR43155">
    <property type="entry name" value="CYCLIC DI-GMP PHOSPHODIESTERASE PA4108-RELATED"/>
    <property type="match status" value="1"/>
</dbReference>
<gene>
    <name evidence="2" type="ORF">H9784_06300</name>
</gene>
<dbReference type="Proteomes" id="UP000823821">
    <property type="component" value="Unassembled WGS sequence"/>
</dbReference>